<dbReference type="InterPro" id="IPR029063">
    <property type="entry name" value="SAM-dependent_MTases_sf"/>
</dbReference>
<dbReference type="Proteomes" id="UP000029964">
    <property type="component" value="Unassembled WGS sequence"/>
</dbReference>
<protein>
    <submittedName>
        <fullName evidence="1">Uncharacterized protein</fullName>
    </submittedName>
</protein>
<comment type="caution">
    <text evidence="1">The sequence shown here is derived from an EMBL/GenBank/DDBJ whole genome shotgun (WGS) entry which is preliminary data.</text>
</comment>
<dbReference type="AlphaFoldDB" id="A0A086T3F7"/>
<accession>A0A086T3F7</accession>
<gene>
    <name evidence="1" type="ORF">ACRE_053160</name>
</gene>
<dbReference type="OrthoDB" id="5411518at2759"/>
<reference evidence="2" key="1">
    <citation type="journal article" date="2014" name="Genome Announc.">
        <title>Genome sequence and annotation of Acremonium chrysogenum, producer of the beta-lactam antibiotic cephalosporin C.</title>
        <authorList>
            <person name="Terfehr D."/>
            <person name="Dahlmann T.A."/>
            <person name="Specht T."/>
            <person name="Zadra I."/>
            <person name="Kuernsteiner H."/>
            <person name="Kueck U."/>
        </authorList>
    </citation>
    <scope>NUCLEOTIDE SEQUENCE [LARGE SCALE GENOMIC DNA]</scope>
    <source>
        <strain evidence="2">ATCC 11550 / CBS 779.69 / DSM 880 / IAM 14645 / JCM 23072 / IMI 49137</strain>
    </source>
</reference>
<proteinExistence type="predicted"/>
<evidence type="ECO:0000313" key="1">
    <source>
        <dbReference type="EMBL" id="KFH43889.1"/>
    </source>
</evidence>
<dbReference type="EMBL" id="JPKY01000059">
    <property type="protein sequence ID" value="KFH43889.1"/>
    <property type="molecule type" value="Genomic_DNA"/>
</dbReference>
<dbReference type="HOGENOM" id="CLU_054799_0_0_1"/>
<sequence length="379" mass="42003">MARPAFTHCVGNPAFNPDELIGDAERQKKAAEYLAKDDDLYTASRVLLGLPEPDTYTYHAMTSVKLAEVQRVVSAGGVNGLHTWYRHEDRSPRDPPPRADVDAYISIFAPSTLTASALKNFGTNAKKGSIRSEVAAHLNQKRYMHPAVASKLSIPKTKSPPSANPYTDFWAWSCRSLEWCGPCESAERVATSHHVLPIFMHHFGCATPSHESLAILRILADGRPVADMGSGNGYWTYMLRRYGLTVHPVDNMQSEWRVNWVSDTVVSDGVRWLRKHDNGRGMVLLLVYPVVGGGVGGGVEGGFTRHLVNNYQGDTIAVVGTQNRNGYTGFRGLTMDEYMAQEQKEWTKVVQIPLPSFAGKDEALYIFQRGERAPLKDDP</sequence>
<keyword evidence="2" id="KW-1185">Reference proteome</keyword>
<dbReference type="SUPFAM" id="SSF53335">
    <property type="entry name" value="S-adenosyl-L-methionine-dependent methyltransferases"/>
    <property type="match status" value="1"/>
</dbReference>
<dbReference type="PANTHER" id="PTHR39290:SF6">
    <property type="entry name" value="S-ADENOSYL-L-METHIONINE-DEPENDENT METHYLTRANSFERASES SUPERFAMILY PROTEIN"/>
    <property type="match status" value="1"/>
</dbReference>
<organism evidence="1 2">
    <name type="scientific">Hapsidospora chrysogenum (strain ATCC 11550 / CBS 779.69 / DSM 880 / IAM 14645 / JCM 23072 / IMI 49137)</name>
    <name type="common">Acremonium chrysogenum</name>
    <dbReference type="NCBI Taxonomy" id="857340"/>
    <lineage>
        <taxon>Eukaryota</taxon>
        <taxon>Fungi</taxon>
        <taxon>Dikarya</taxon>
        <taxon>Ascomycota</taxon>
        <taxon>Pezizomycotina</taxon>
        <taxon>Sordariomycetes</taxon>
        <taxon>Hypocreomycetidae</taxon>
        <taxon>Hypocreales</taxon>
        <taxon>Bionectriaceae</taxon>
        <taxon>Hapsidospora</taxon>
    </lineage>
</organism>
<name>A0A086T3F7_HAPC1</name>
<evidence type="ECO:0000313" key="2">
    <source>
        <dbReference type="Proteomes" id="UP000029964"/>
    </source>
</evidence>
<dbReference type="PANTHER" id="PTHR39290">
    <property type="entry name" value="C3H1-TYPE DOMAIN-CONTAINING PROTEIN-RELATED"/>
    <property type="match status" value="1"/>
</dbReference>